<sequence length="237" mass="26196">MASLICPRASQLSIPIARTALPTTYQPTRSFFSTDARPLGSQTPPSSRPTRQLQYNSFLPSLVLVRHASTDPTSAPSTTTSEEILTWNRFFDLRRKRRYLNLASSLVTAGATIGVAGPIIAQQDIDGWAAQISGLDPIIVLGATTFAAAAGGWLCGPSFGTAVFKIWAGRKGWNIPIAEKEKSFYARIRRFRADPSSSSPQNPLPDYYGEKIASVKDYRRWLKDQRAFNLKKNKNMI</sequence>
<evidence type="ECO:0000256" key="5">
    <source>
        <dbReference type="ARBA" id="ARBA00022792"/>
    </source>
</evidence>
<dbReference type="GO" id="GO:0030150">
    <property type="term" value="P:protein import into mitochondrial matrix"/>
    <property type="evidence" value="ECO:0007669"/>
    <property type="project" value="UniProtKB-UniRule"/>
</dbReference>
<feature type="compositionally biased region" description="Polar residues" evidence="13">
    <location>
        <begin position="40"/>
        <end position="52"/>
    </location>
</feature>
<comment type="caution">
    <text evidence="14">The sequence shown here is derived from an EMBL/GenBank/DDBJ whole genome shotgun (WGS) entry which is preliminary data.</text>
</comment>
<keyword evidence="7" id="KW-0809">Transit peptide</keyword>
<name>A0AAJ0D7I9_9PEZI</name>
<comment type="subunit">
    <text evidence="12">Component of the PAM complex.</text>
</comment>
<evidence type="ECO:0000256" key="10">
    <source>
        <dbReference type="ARBA" id="ARBA00023128"/>
    </source>
</evidence>
<keyword evidence="8 12" id="KW-1133">Transmembrane helix</keyword>
<keyword evidence="4 12" id="KW-0812">Transmembrane</keyword>
<keyword evidence="3 12" id="KW-0813">Transport</keyword>
<accession>A0AAJ0D7I9</accession>
<evidence type="ECO:0000256" key="9">
    <source>
        <dbReference type="ARBA" id="ARBA00023010"/>
    </source>
</evidence>
<comment type="subcellular location">
    <subcellularLocation>
        <location evidence="1 12">Mitochondrion inner membrane</location>
        <topology evidence="1 12">Multi-pass membrane protein</topology>
    </subcellularLocation>
</comment>
<comment type="function">
    <text evidence="12">Component of the PAM complex, a complex required for the translocation of transit peptide-containing proteins from the inner membrane into the mitochondrial matrix in an ATP-dependent manner.</text>
</comment>
<evidence type="ECO:0000256" key="4">
    <source>
        <dbReference type="ARBA" id="ARBA00022692"/>
    </source>
</evidence>
<dbReference type="GO" id="GO:0001405">
    <property type="term" value="C:PAM complex, Tim23 associated import motor"/>
    <property type="evidence" value="ECO:0007669"/>
    <property type="project" value="UniProtKB-UniRule"/>
</dbReference>
<evidence type="ECO:0000256" key="1">
    <source>
        <dbReference type="ARBA" id="ARBA00004448"/>
    </source>
</evidence>
<dbReference type="Pfam" id="PF08566">
    <property type="entry name" value="Pam17"/>
    <property type="match status" value="1"/>
</dbReference>
<evidence type="ECO:0000256" key="7">
    <source>
        <dbReference type="ARBA" id="ARBA00022946"/>
    </source>
</evidence>
<evidence type="ECO:0000256" key="3">
    <source>
        <dbReference type="ARBA" id="ARBA00022448"/>
    </source>
</evidence>
<evidence type="ECO:0000256" key="12">
    <source>
        <dbReference type="RuleBase" id="RU367146"/>
    </source>
</evidence>
<feature type="transmembrane region" description="Helical" evidence="12">
    <location>
        <begin position="99"/>
        <end position="120"/>
    </location>
</feature>
<evidence type="ECO:0000256" key="8">
    <source>
        <dbReference type="ARBA" id="ARBA00022989"/>
    </source>
</evidence>
<keyword evidence="11 12" id="KW-0472">Membrane</keyword>
<dbReference type="EMBL" id="JAWDJX010000052">
    <property type="protein sequence ID" value="KAK3048129.1"/>
    <property type="molecule type" value="Genomic_DNA"/>
</dbReference>
<evidence type="ECO:0000256" key="13">
    <source>
        <dbReference type="SAM" id="MobiDB-lite"/>
    </source>
</evidence>
<dbReference type="Proteomes" id="UP001271007">
    <property type="component" value="Unassembled WGS sequence"/>
</dbReference>
<keyword evidence="5 12" id="KW-0999">Mitochondrion inner membrane</keyword>
<dbReference type="InterPro" id="IPR013875">
    <property type="entry name" value="Pam17"/>
</dbReference>
<keyword evidence="15" id="KW-1185">Reference proteome</keyword>
<dbReference type="PANTHER" id="PTHR28021">
    <property type="entry name" value="PRESEQUENCE TRANSLOCATED-ASSOCIATED MOTOR SUBUNIT PAM17, MITOCHONDRIAL"/>
    <property type="match status" value="1"/>
</dbReference>
<evidence type="ECO:0000256" key="2">
    <source>
        <dbReference type="ARBA" id="ARBA00006837"/>
    </source>
</evidence>
<comment type="similarity">
    <text evidence="2 12">Belongs to the PAM17 family.</text>
</comment>
<organism evidence="14 15">
    <name type="scientific">Extremus antarcticus</name>
    <dbReference type="NCBI Taxonomy" id="702011"/>
    <lineage>
        <taxon>Eukaryota</taxon>
        <taxon>Fungi</taxon>
        <taxon>Dikarya</taxon>
        <taxon>Ascomycota</taxon>
        <taxon>Pezizomycotina</taxon>
        <taxon>Dothideomycetes</taxon>
        <taxon>Dothideomycetidae</taxon>
        <taxon>Mycosphaerellales</taxon>
        <taxon>Extremaceae</taxon>
        <taxon>Extremus</taxon>
    </lineage>
</organism>
<evidence type="ECO:0000313" key="14">
    <source>
        <dbReference type="EMBL" id="KAK3048129.1"/>
    </source>
</evidence>
<feature type="transmembrane region" description="Helical" evidence="12">
    <location>
        <begin position="140"/>
        <end position="164"/>
    </location>
</feature>
<dbReference type="PANTHER" id="PTHR28021:SF1">
    <property type="entry name" value="PRESEQUENCE TRANSLOCATED-ASSOCIATED MOTOR SUBUNIT PAM17, MITOCHONDRIAL"/>
    <property type="match status" value="1"/>
</dbReference>
<keyword evidence="9 12" id="KW-0811">Translocation</keyword>
<reference evidence="14" key="1">
    <citation type="submission" date="2023-04" db="EMBL/GenBank/DDBJ databases">
        <title>Black Yeasts Isolated from many extreme environments.</title>
        <authorList>
            <person name="Coleine C."/>
            <person name="Stajich J.E."/>
            <person name="Selbmann L."/>
        </authorList>
    </citation>
    <scope>NUCLEOTIDE SEQUENCE</scope>
    <source>
        <strain evidence="14">CCFEE 5312</strain>
    </source>
</reference>
<protein>
    <recommendedName>
        <fullName evidence="12">Presequence translocated-associated motor subunit PAM17</fullName>
    </recommendedName>
</protein>
<dbReference type="AlphaFoldDB" id="A0AAJ0D7I9"/>
<keyword evidence="10 12" id="KW-0496">Mitochondrion</keyword>
<keyword evidence="6 12" id="KW-0653">Protein transport</keyword>
<gene>
    <name evidence="14" type="primary">PAM17</name>
    <name evidence="14" type="ORF">LTR09_010468</name>
</gene>
<feature type="region of interest" description="Disordered" evidence="13">
    <location>
        <begin position="32"/>
        <end position="52"/>
    </location>
</feature>
<evidence type="ECO:0000256" key="11">
    <source>
        <dbReference type="ARBA" id="ARBA00023136"/>
    </source>
</evidence>
<evidence type="ECO:0000256" key="6">
    <source>
        <dbReference type="ARBA" id="ARBA00022927"/>
    </source>
</evidence>
<evidence type="ECO:0000313" key="15">
    <source>
        <dbReference type="Proteomes" id="UP001271007"/>
    </source>
</evidence>
<proteinExistence type="inferred from homology"/>